<dbReference type="Pfam" id="PF10545">
    <property type="entry name" value="MADF_DNA_bdg"/>
    <property type="match status" value="1"/>
</dbReference>
<dbReference type="PANTHER" id="PTHR21505">
    <property type="entry name" value="MADF DOMAIN-CONTAINING PROTEIN-RELATED"/>
    <property type="match status" value="1"/>
</dbReference>
<proteinExistence type="predicted"/>
<organism evidence="2 3">
    <name type="scientific">Hypothenemus hampei</name>
    <name type="common">Coffee berry borer</name>
    <dbReference type="NCBI Taxonomy" id="57062"/>
    <lineage>
        <taxon>Eukaryota</taxon>
        <taxon>Metazoa</taxon>
        <taxon>Ecdysozoa</taxon>
        <taxon>Arthropoda</taxon>
        <taxon>Hexapoda</taxon>
        <taxon>Insecta</taxon>
        <taxon>Pterygota</taxon>
        <taxon>Neoptera</taxon>
        <taxon>Endopterygota</taxon>
        <taxon>Coleoptera</taxon>
        <taxon>Polyphaga</taxon>
        <taxon>Cucujiformia</taxon>
        <taxon>Curculionidae</taxon>
        <taxon>Scolytinae</taxon>
        <taxon>Hypothenemus</taxon>
    </lineage>
</organism>
<gene>
    <name evidence="2" type="ORF">ABEB36_001791</name>
</gene>
<dbReference type="PANTHER" id="PTHR21505:SF12">
    <property type="entry name" value="MADF DOMAIN-CONTAINING PROTEIN-RELATED"/>
    <property type="match status" value="1"/>
</dbReference>
<dbReference type="AlphaFoldDB" id="A0ABD1FFR6"/>
<accession>A0ABD1FFR6</accession>
<feature type="domain" description="MADF" evidence="1">
    <location>
        <begin position="19"/>
        <end position="114"/>
    </location>
</feature>
<dbReference type="EMBL" id="JBDJPC010000001">
    <property type="protein sequence ID" value="KAL1518119.1"/>
    <property type="molecule type" value="Genomic_DNA"/>
</dbReference>
<evidence type="ECO:0000259" key="1">
    <source>
        <dbReference type="PROSITE" id="PS51029"/>
    </source>
</evidence>
<dbReference type="InterPro" id="IPR006578">
    <property type="entry name" value="MADF-dom"/>
</dbReference>
<evidence type="ECO:0000313" key="3">
    <source>
        <dbReference type="Proteomes" id="UP001566132"/>
    </source>
</evidence>
<dbReference type="SMART" id="SM00595">
    <property type="entry name" value="MADF"/>
    <property type="match status" value="1"/>
</dbReference>
<sequence>MEENKKRKASPWNKTTLTTLLELLEQYPCLYDTKNKFYSNKHARANALNKIKEGLEHEGSFSIEDLKSKINNVRTQLSHEIKKKQLQRVVQVPKKKYEPVWWYDLAGFLHQHLKARKSKDNLSSVIDVTEESTSDSFSAESFSEMPNSSQGTRLTKIKKTNVNADVTYVETLETLKTLNENILHATISSNSNKDNVETEFSRFIAKELNDIKDPEILLEAKLDITTKIFKFKKMWLDKQKY</sequence>
<reference evidence="2 3" key="1">
    <citation type="submission" date="2024-05" db="EMBL/GenBank/DDBJ databases">
        <title>Genetic variation in Jamaican populations of the coffee berry borer (Hypothenemus hampei).</title>
        <authorList>
            <person name="Errbii M."/>
            <person name="Myrie A."/>
        </authorList>
    </citation>
    <scope>NUCLEOTIDE SEQUENCE [LARGE SCALE GENOMIC DNA]</scope>
    <source>
        <strain evidence="2">JA-Hopewell-2020-01-JO</strain>
        <tissue evidence="2">Whole body</tissue>
    </source>
</reference>
<protein>
    <recommendedName>
        <fullName evidence="1">MADF domain-containing protein</fullName>
    </recommendedName>
</protein>
<evidence type="ECO:0000313" key="2">
    <source>
        <dbReference type="EMBL" id="KAL1518119.1"/>
    </source>
</evidence>
<dbReference type="PROSITE" id="PS51029">
    <property type="entry name" value="MADF"/>
    <property type="match status" value="1"/>
</dbReference>
<comment type="caution">
    <text evidence="2">The sequence shown here is derived from an EMBL/GenBank/DDBJ whole genome shotgun (WGS) entry which is preliminary data.</text>
</comment>
<dbReference type="Proteomes" id="UP001566132">
    <property type="component" value="Unassembled WGS sequence"/>
</dbReference>
<keyword evidence="3" id="KW-1185">Reference proteome</keyword>
<name>A0ABD1FFR6_HYPHA</name>